<dbReference type="Proteomes" id="UP000265040">
    <property type="component" value="Chromosome 17"/>
</dbReference>
<keyword evidence="4" id="KW-1185">Reference proteome</keyword>
<dbReference type="PANTHER" id="PTHR31450:SF3">
    <property type="entry name" value="TYPE III ENDOSOME MEMBRANE PROTEIN TEMP"/>
    <property type="match status" value="1"/>
</dbReference>
<protein>
    <submittedName>
        <fullName evidence="3">Uncharacterized protein</fullName>
    </submittedName>
</protein>
<evidence type="ECO:0000313" key="3">
    <source>
        <dbReference type="Ensembl" id="ENSATEP00000041536.1"/>
    </source>
</evidence>
<evidence type="ECO:0000313" key="4">
    <source>
        <dbReference type="Proteomes" id="UP000265040"/>
    </source>
</evidence>
<evidence type="ECO:0000256" key="2">
    <source>
        <dbReference type="SAM" id="Phobius"/>
    </source>
</evidence>
<dbReference type="GeneTree" id="ENSGT00940000176936"/>
<feature type="transmembrane region" description="Helical" evidence="2">
    <location>
        <begin position="37"/>
        <end position="57"/>
    </location>
</feature>
<keyword evidence="2" id="KW-0472">Membrane</keyword>
<organism evidence="3 4">
    <name type="scientific">Anabas testudineus</name>
    <name type="common">Climbing perch</name>
    <name type="synonym">Anthias testudineus</name>
    <dbReference type="NCBI Taxonomy" id="64144"/>
    <lineage>
        <taxon>Eukaryota</taxon>
        <taxon>Metazoa</taxon>
        <taxon>Chordata</taxon>
        <taxon>Craniata</taxon>
        <taxon>Vertebrata</taxon>
        <taxon>Euteleostomi</taxon>
        <taxon>Actinopterygii</taxon>
        <taxon>Neopterygii</taxon>
        <taxon>Teleostei</taxon>
        <taxon>Neoteleostei</taxon>
        <taxon>Acanthomorphata</taxon>
        <taxon>Anabantaria</taxon>
        <taxon>Anabantiformes</taxon>
        <taxon>Anabantoidei</taxon>
        <taxon>Anabantidae</taxon>
        <taxon>Anabas</taxon>
    </lineage>
</organism>
<dbReference type="PANTHER" id="PTHR31450">
    <property type="entry name" value="LEUCINE-RICH REPEAT-CONTAINING PROTEIN 19 LRRC19 FAMILY MEMBER"/>
    <property type="match status" value="1"/>
</dbReference>
<name>A0A7N6A3H0_ANATE</name>
<evidence type="ECO:0000256" key="1">
    <source>
        <dbReference type="SAM" id="MobiDB-lite"/>
    </source>
</evidence>
<reference evidence="3" key="1">
    <citation type="submission" date="2021-04" db="EMBL/GenBank/DDBJ databases">
        <authorList>
            <consortium name="Wellcome Sanger Institute Data Sharing"/>
        </authorList>
    </citation>
    <scope>NUCLEOTIDE SEQUENCE [LARGE SCALE GENOMIC DNA]</scope>
</reference>
<accession>A0A7N6A3H0</accession>
<reference evidence="3" key="3">
    <citation type="submission" date="2025-09" db="UniProtKB">
        <authorList>
            <consortium name="Ensembl"/>
        </authorList>
    </citation>
    <scope>IDENTIFICATION</scope>
</reference>
<keyword evidence="2" id="KW-1133">Transmembrane helix</keyword>
<sequence>FYSCTAICLSLESISLQNCSFGTITQEEISLFLTSSVNVLTGLGTVLTISVLIVMVVKFRLFHRFLASYSQYGQDDVGLDDDDDGFIEDNYIQTSERERGVSHLSPTDSRDSHKP</sequence>
<proteinExistence type="predicted"/>
<keyword evidence="2" id="KW-0812">Transmembrane</keyword>
<reference evidence="3" key="2">
    <citation type="submission" date="2025-08" db="UniProtKB">
        <authorList>
            <consortium name="Ensembl"/>
        </authorList>
    </citation>
    <scope>IDENTIFICATION</scope>
</reference>
<dbReference type="Ensembl" id="ENSATET00000062880.1">
    <property type="protein sequence ID" value="ENSATEP00000041536.1"/>
    <property type="gene ID" value="ENSATEG00000000390.2"/>
</dbReference>
<feature type="region of interest" description="Disordered" evidence="1">
    <location>
        <begin position="95"/>
        <end position="115"/>
    </location>
</feature>
<dbReference type="AlphaFoldDB" id="A0A7N6A3H0"/>